<dbReference type="PANTHER" id="PTHR33444:SF7">
    <property type="entry name" value="TRANSMEMBRANE PROTEIN 272"/>
    <property type="match status" value="1"/>
</dbReference>
<keyword evidence="1" id="KW-0812">Transmembrane</keyword>
<feature type="transmembrane region" description="Helical" evidence="1">
    <location>
        <begin position="44"/>
        <end position="64"/>
    </location>
</feature>
<evidence type="ECO:0000313" key="3">
    <source>
        <dbReference type="Proteomes" id="UP001566132"/>
    </source>
</evidence>
<dbReference type="Proteomes" id="UP001566132">
    <property type="component" value="Unassembled WGS sequence"/>
</dbReference>
<name>A0ABD1E4S1_HYPHA</name>
<dbReference type="AlphaFoldDB" id="A0ABD1E4S1"/>
<keyword evidence="3" id="KW-1185">Reference proteome</keyword>
<feature type="transmembrane region" description="Helical" evidence="1">
    <location>
        <begin position="76"/>
        <end position="93"/>
    </location>
</feature>
<evidence type="ECO:0000256" key="1">
    <source>
        <dbReference type="SAM" id="Phobius"/>
    </source>
</evidence>
<dbReference type="InterPro" id="IPR040350">
    <property type="entry name" value="TMEM272"/>
</dbReference>
<protein>
    <submittedName>
        <fullName evidence="2">Uncharacterized protein</fullName>
    </submittedName>
</protein>
<keyword evidence="1" id="KW-1133">Transmembrane helix</keyword>
<dbReference type="EMBL" id="JBDJPC010000013">
    <property type="protein sequence ID" value="KAL1488942.1"/>
    <property type="molecule type" value="Genomic_DNA"/>
</dbReference>
<gene>
    <name evidence="2" type="ORF">ABEB36_014726</name>
</gene>
<feature type="transmembrane region" description="Helical" evidence="1">
    <location>
        <begin position="141"/>
        <end position="163"/>
    </location>
</feature>
<comment type="caution">
    <text evidence="2">The sequence shown here is derived from an EMBL/GenBank/DDBJ whole genome shotgun (WGS) entry which is preliminary data.</text>
</comment>
<organism evidence="2 3">
    <name type="scientific">Hypothenemus hampei</name>
    <name type="common">Coffee berry borer</name>
    <dbReference type="NCBI Taxonomy" id="57062"/>
    <lineage>
        <taxon>Eukaryota</taxon>
        <taxon>Metazoa</taxon>
        <taxon>Ecdysozoa</taxon>
        <taxon>Arthropoda</taxon>
        <taxon>Hexapoda</taxon>
        <taxon>Insecta</taxon>
        <taxon>Pterygota</taxon>
        <taxon>Neoptera</taxon>
        <taxon>Endopterygota</taxon>
        <taxon>Coleoptera</taxon>
        <taxon>Polyphaga</taxon>
        <taxon>Cucujiformia</taxon>
        <taxon>Curculionidae</taxon>
        <taxon>Scolytinae</taxon>
        <taxon>Hypothenemus</taxon>
    </lineage>
</organism>
<dbReference type="PANTHER" id="PTHR33444">
    <property type="entry name" value="SI:DKEY-19B23.12-RELATED"/>
    <property type="match status" value="1"/>
</dbReference>
<feature type="transmembrane region" description="Helical" evidence="1">
    <location>
        <begin position="100"/>
        <end position="121"/>
    </location>
</feature>
<proteinExistence type="predicted"/>
<accession>A0ABD1E4S1</accession>
<evidence type="ECO:0000313" key="2">
    <source>
        <dbReference type="EMBL" id="KAL1488942.1"/>
    </source>
</evidence>
<sequence>MRSNYKLSQPKLEDQIDAVWEQYSLDAPRMPNPIPGHTQSLRRICIVIHMILPLIKIIFGARYVQDCPTNDWLPRYMLIGGFLQICFVIILIYKPFREPFVLTAVGLAVFIWMIIASINIFVEWKPDFFLGGWRYCNKNLFYFTFFVSIAEYIICSVLIVYICTQFAYRKERDTVSLV</sequence>
<keyword evidence="1" id="KW-0472">Membrane</keyword>
<reference evidence="2 3" key="1">
    <citation type="submission" date="2024-05" db="EMBL/GenBank/DDBJ databases">
        <title>Genetic variation in Jamaican populations of the coffee berry borer (Hypothenemus hampei).</title>
        <authorList>
            <person name="Errbii M."/>
            <person name="Myrie A."/>
        </authorList>
    </citation>
    <scope>NUCLEOTIDE SEQUENCE [LARGE SCALE GENOMIC DNA]</scope>
    <source>
        <strain evidence="2">JA-Hopewell-2020-01-JO</strain>
        <tissue evidence="2">Whole body</tissue>
    </source>
</reference>